<dbReference type="SUPFAM" id="SSF82697">
    <property type="entry name" value="PurS-like"/>
    <property type="match status" value="1"/>
</dbReference>
<keyword evidence="2" id="KW-0547">Nucleotide-binding</keyword>
<proteinExistence type="predicted"/>
<dbReference type="Gene3D" id="3.30.1280.10">
    <property type="entry name" value="Phosphoribosylformylglycinamidine synthase subunit PurS"/>
    <property type="match status" value="1"/>
</dbReference>
<dbReference type="GO" id="GO:0016874">
    <property type="term" value="F:ligase activity"/>
    <property type="evidence" value="ECO:0007669"/>
    <property type="project" value="UniProtKB-KW"/>
</dbReference>
<dbReference type="InterPro" id="IPR003850">
    <property type="entry name" value="PurS"/>
</dbReference>
<keyword evidence="1" id="KW-0436">Ligase</keyword>
<dbReference type="AlphaFoldDB" id="A0A7K4MX52"/>
<gene>
    <name evidence="5" type="ORF">HX858_09070</name>
</gene>
<keyword evidence="3" id="KW-0658">Purine biosynthesis</keyword>
<sequence>MKDWIEKMKFKVTTKLRDGIKDIEGETIEQKLNQDDWHVKDIKVGQVFYLEAPYAEISKLCKQVLVNTMLYDYEIRSMDTGFKIVDVDE</sequence>
<evidence type="ECO:0000256" key="3">
    <source>
        <dbReference type="ARBA" id="ARBA00022755"/>
    </source>
</evidence>
<keyword evidence="4" id="KW-0067">ATP-binding</keyword>
<evidence type="ECO:0000313" key="6">
    <source>
        <dbReference type="Proteomes" id="UP000575480"/>
    </source>
</evidence>
<dbReference type="GO" id="GO:0006164">
    <property type="term" value="P:purine nucleotide biosynthetic process"/>
    <property type="evidence" value="ECO:0007669"/>
    <property type="project" value="UniProtKB-KW"/>
</dbReference>
<dbReference type="Proteomes" id="UP000575480">
    <property type="component" value="Unassembled WGS sequence"/>
</dbReference>
<evidence type="ECO:0000256" key="4">
    <source>
        <dbReference type="ARBA" id="ARBA00022840"/>
    </source>
</evidence>
<protein>
    <submittedName>
        <fullName evidence="5">Phosphoribosylformylglycinamidine synthase subunit PurS</fullName>
    </submittedName>
</protein>
<evidence type="ECO:0000256" key="2">
    <source>
        <dbReference type="ARBA" id="ARBA00022741"/>
    </source>
</evidence>
<comment type="caution">
    <text evidence="5">The sequence shown here is derived from an EMBL/GenBank/DDBJ whole genome shotgun (WGS) entry which is preliminary data.</text>
</comment>
<dbReference type="Pfam" id="PF02700">
    <property type="entry name" value="PurS"/>
    <property type="match status" value="1"/>
</dbReference>
<name>A0A7K4MX52_9ARCH</name>
<evidence type="ECO:0000313" key="5">
    <source>
        <dbReference type="EMBL" id="NWJ57876.1"/>
    </source>
</evidence>
<reference evidence="5 6" key="1">
    <citation type="journal article" date="2019" name="Environ. Microbiol.">
        <title>Genomics insights into ecotype formation of ammonia-oxidizing archaea in the deep ocean.</title>
        <authorList>
            <person name="Wang Y."/>
            <person name="Huang J.M."/>
            <person name="Cui G.J."/>
            <person name="Nunoura T."/>
            <person name="Takaki Y."/>
            <person name="Li W.L."/>
            <person name="Li J."/>
            <person name="Gao Z.M."/>
            <person name="Takai K."/>
            <person name="Zhang A.Q."/>
            <person name="Stepanauskas R."/>
        </authorList>
    </citation>
    <scope>NUCLEOTIDE SEQUENCE [LARGE SCALE GENOMIC DNA]</scope>
    <source>
        <strain evidence="5 6">L15a</strain>
    </source>
</reference>
<dbReference type="GO" id="GO:0005524">
    <property type="term" value="F:ATP binding"/>
    <property type="evidence" value="ECO:0007669"/>
    <property type="project" value="UniProtKB-KW"/>
</dbReference>
<accession>A0A7K4MX52</accession>
<evidence type="ECO:0000256" key="1">
    <source>
        <dbReference type="ARBA" id="ARBA00022598"/>
    </source>
</evidence>
<dbReference type="EMBL" id="JACATH010000022">
    <property type="protein sequence ID" value="NWJ57876.1"/>
    <property type="molecule type" value="Genomic_DNA"/>
</dbReference>
<organism evidence="5 6">
    <name type="scientific">Marine Group I thaumarchaeote</name>
    <dbReference type="NCBI Taxonomy" id="2511932"/>
    <lineage>
        <taxon>Archaea</taxon>
        <taxon>Nitrososphaerota</taxon>
        <taxon>Marine Group I</taxon>
    </lineage>
</organism>
<dbReference type="InterPro" id="IPR036604">
    <property type="entry name" value="PurS-like_sf"/>
</dbReference>